<evidence type="ECO:0000256" key="7">
    <source>
        <dbReference type="ARBA" id="ARBA00023157"/>
    </source>
</evidence>
<keyword evidence="4" id="KW-0964">Secreted</keyword>
<dbReference type="InterPro" id="IPR018161">
    <property type="entry name" value="Wnt_CS"/>
</dbReference>
<dbReference type="InterPro" id="IPR005817">
    <property type="entry name" value="Wnt"/>
</dbReference>
<dbReference type="Gene3D" id="3.30.2460.20">
    <property type="match status" value="1"/>
</dbReference>
<sequence length="341" mass="38670">MTKYHRIILQLGTYLPPSIGFLDTNGNSKSHNDVCQSFRELTNDQRRICSRSQKILTAISQGARIGLEECQHQFKNSRWNCTAPPNTPSLYGNVMSIKSRETAYIHAINSAALAWSITRACSRGELDDCACDSNIRKKPRKWQWGGCSEDINYGVGFSRRFTDAQESNSSAAGLMNLHNNEAGRRALRARMQRVCKCHGMSGSCSLRVCWRRLPPMRVVSEALGSLYDGASHVKLVQRDGRPAKLRRRDPDHKKLIKSDLVYLEDSPDYCEVNTELGILGTRGRICNRTSHGIDGCRLLCCGRGYQTRIRQVEEKCNCQFVWCCRVKCQMCSHTREEHLCN</sequence>
<evidence type="ECO:0000256" key="8">
    <source>
        <dbReference type="ARBA" id="ARBA00023288"/>
    </source>
</evidence>
<evidence type="ECO:0000256" key="2">
    <source>
        <dbReference type="ARBA" id="ARBA00005683"/>
    </source>
</evidence>
<organism evidence="10 11">
    <name type="scientific">Hermetia illucens</name>
    <name type="common">Black soldier fly</name>
    <dbReference type="NCBI Taxonomy" id="343691"/>
    <lineage>
        <taxon>Eukaryota</taxon>
        <taxon>Metazoa</taxon>
        <taxon>Ecdysozoa</taxon>
        <taxon>Arthropoda</taxon>
        <taxon>Hexapoda</taxon>
        <taxon>Insecta</taxon>
        <taxon>Pterygota</taxon>
        <taxon>Neoptera</taxon>
        <taxon>Endopterygota</taxon>
        <taxon>Diptera</taxon>
        <taxon>Brachycera</taxon>
        <taxon>Stratiomyomorpha</taxon>
        <taxon>Stratiomyidae</taxon>
        <taxon>Hermetiinae</taxon>
        <taxon>Hermetia</taxon>
    </lineage>
</organism>
<dbReference type="GO" id="GO:0007517">
    <property type="term" value="P:muscle organ development"/>
    <property type="evidence" value="ECO:0007669"/>
    <property type="project" value="UniProtKB-ARBA"/>
</dbReference>
<evidence type="ECO:0000256" key="4">
    <source>
        <dbReference type="ARBA" id="ARBA00022525"/>
    </source>
</evidence>
<evidence type="ECO:0000256" key="1">
    <source>
        <dbReference type="ARBA" id="ARBA00004498"/>
    </source>
</evidence>
<keyword evidence="11" id="KW-1185">Reference proteome</keyword>
<keyword evidence="3 9" id="KW-0217">Developmental protein</keyword>
<dbReference type="GO" id="GO:0000902">
    <property type="term" value="P:cell morphogenesis"/>
    <property type="evidence" value="ECO:0007669"/>
    <property type="project" value="UniProtKB-ARBA"/>
</dbReference>
<keyword evidence="7" id="KW-1015">Disulfide bond</keyword>
<dbReference type="GO" id="GO:0005615">
    <property type="term" value="C:extracellular space"/>
    <property type="evidence" value="ECO:0007669"/>
    <property type="project" value="TreeGrafter"/>
</dbReference>
<comment type="subcellular location">
    <subcellularLocation>
        <location evidence="1 9">Secreted</location>
        <location evidence="1 9">Extracellular space</location>
        <location evidence="1 9">Extracellular matrix</location>
    </subcellularLocation>
</comment>
<dbReference type="CDD" id="cd19338">
    <property type="entry name" value="Wnt_Wnt6"/>
    <property type="match status" value="1"/>
</dbReference>
<dbReference type="Pfam" id="PF00110">
    <property type="entry name" value="wnt"/>
    <property type="match status" value="1"/>
</dbReference>
<evidence type="ECO:0000256" key="6">
    <source>
        <dbReference type="ARBA" id="ARBA00022687"/>
    </source>
</evidence>
<dbReference type="AlphaFoldDB" id="A0A7R8UAJ3"/>
<dbReference type="Proteomes" id="UP000594454">
    <property type="component" value="Chromosome 1"/>
</dbReference>
<keyword evidence="6 9" id="KW-0879">Wnt signaling pathway</keyword>
<reference evidence="10 11" key="1">
    <citation type="submission" date="2020-11" db="EMBL/GenBank/DDBJ databases">
        <authorList>
            <person name="Wallbank WR R."/>
            <person name="Pardo Diaz C."/>
            <person name="Kozak K."/>
            <person name="Martin S."/>
            <person name="Jiggins C."/>
            <person name="Moest M."/>
            <person name="Warren A I."/>
            <person name="Generalovic N T."/>
            <person name="Byers J.R.P. K."/>
            <person name="Montejo-Kovacevich G."/>
            <person name="Yen C E."/>
        </authorList>
    </citation>
    <scope>NUCLEOTIDE SEQUENCE [LARGE SCALE GENOMIC DNA]</scope>
</reference>
<evidence type="ECO:0000256" key="5">
    <source>
        <dbReference type="ARBA" id="ARBA00022530"/>
    </source>
</evidence>
<evidence type="ECO:0000313" key="10">
    <source>
        <dbReference type="EMBL" id="CAD7076966.1"/>
    </source>
</evidence>
<dbReference type="InParanoid" id="A0A7R8UAJ3"/>
<comment type="function">
    <text evidence="9">Ligand for members of the frizzled family of seven transmembrane receptors.</text>
</comment>
<dbReference type="OrthoDB" id="5945655at2759"/>
<dbReference type="EMBL" id="LR899009">
    <property type="protein sequence ID" value="CAD7076966.1"/>
    <property type="molecule type" value="Genomic_DNA"/>
</dbReference>
<dbReference type="InterPro" id="IPR043158">
    <property type="entry name" value="Wnt_C"/>
</dbReference>
<name>A0A7R8UAJ3_HERIL</name>
<dbReference type="InterPro" id="IPR009143">
    <property type="entry name" value="Wnt6"/>
</dbReference>
<keyword evidence="8" id="KW-0449">Lipoprotein</keyword>
<dbReference type="PROSITE" id="PS00246">
    <property type="entry name" value="WNT1"/>
    <property type="match status" value="1"/>
</dbReference>
<accession>A0A7R8UAJ3</accession>
<dbReference type="GO" id="GO:0045165">
    <property type="term" value="P:cell fate commitment"/>
    <property type="evidence" value="ECO:0007669"/>
    <property type="project" value="TreeGrafter"/>
</dbReference>
<dbReference type="SMART" id="SM00097">
    <property type="entry name" value="WNT1"/>
    <property type="match status" value="1"/>
</dbReference>
<proteinExistence type="inferred from homology"/>
<gene>
    <name evidence="10" type="ORF">HERILL_LOCUS346</name>
</gene>
<evidence type="ECO:0000313" key="11">
    <source>
        <dbReference type="Proteomes" id="UP000594454"/>
    </source>
</evidence>
<dbReference type="PANTHER" id="PTHR12027:SF99">
    <property type="entry name" value="PROTEIN WNT"/>
    <property type="match status" value="1"/>
</dbReference>
<evidence type="ECO:0000256" key="9">
    <source>
        <dbReference type="RuleBase" id="RU003500"/>
    </source>
</evidence>
<dbReference type="PRINTS" id="PR01349">
    <property type="entry name" value="WNTPROTEIN"/>
</dbReference>
<comment type="similarity">
    <text evidence="2 9">Belongs to the Wnt family.</text>
</comment>
<dbReference type="GO" id="GO:0005109">
    <property type="term" value="F:frizzled binding"/>
    <property type="evidence" value="ECO:0007669"/>
    <property type="project" value="TreeGrafter"/>
</dbReference>
<protein>
    <recommendedName>
        <fullName evidence="9">Protein Wnt</fullName>
    </recommendedName>
</protein>
<dbReference type="FunFam" id="3.30.2460.20:FF:000001">
    <property type="entry name" value="Wnt homolog"/>
    <property type="match status" value="1"/>
</dbReference>
<keyword evidence="5" id="KW-0272">Extracellular matrix</keyword>
<evidence type="ECO:0000256" key="3">
    <source>
        <dbReference type="ARBA" id="ARBA00022473"/>
    </source>
</evidence>
<dbReference type="GO" id="GO:0060070">
    <property type="term" value="P:canonical Wnt signaling pathway"/>
    <property type="evidence" value="ECO:0007669"/>
    <property type="project" value="TreeGrafter"/>
</dbReference>
<dbReference type="GO" id="GO:0005125">
    <property type="term" value="F:cytokine activity"/>
    <property type="evidence" value="ECO:0007669"/>
    <property type="project" value="TreeGrafter"/>
</dbReference>
<dbReference type="GO" id="GO:0030182">
    <property type="term" value="P:neuron differentiation"/>
    <property type="evidence" value="ECO:0007669"/>
    <property type="project" value="TreeGrafter"/>
</dbReference>
<dbReference type="GO" id="GO:0060560">
    <property type="term" value="P:developmental growth involved in morphogenesis"/>
    <property type="evidence" value="ECO:0007669"/>
    <property type="project" value="UniProtKB-ARBA"/>
</dbReference>
<dbReference type="PANTHER" id="PTHR12027">
    <property type="entry name" value="WNT RELATED"/>
    <property type="match status" value="1"/>
</dbReference>